<evidence type="ECO:0000313" key="2">
    <source>
        <dbReference type="EMBL" id="CAG9537237.1"/>
    </source>
</evidence>
<dbReference type="CDD" id="cd08688">
    <property type="entry name" value="C2_KIAA0528-like"/>
    <property type="match status" value="1"/>
</dbReference>
<dbReference type="GO" id="GO:0065002">
    <property type="term" value="P:intracellular protein transmembrane transport"/>
    <property type="evidence" value="ECO:0007669"/>
    <property type="project" value="TreeGrafter"/>
</dbReference>
<dbReference type="AlphaFoldDB" id="A0A8J2Q8C6"/>
<dbReference type="InterPro" id="IPR056431">
    <property type="entry name" value="C2CD5_YbjQ-rel_dom"/>
</dbReference>
<dbReference type="GO" id="GO:0010828">
    <property type="term" value="P:positive regulation of D-glucose transmembrane transport"/>
    <property type="evidence" value="ECO:0007669"/>
    <property type="project" value="TreeGrafter"/>
</dbReference>
<dbReference type="InterPro" id="IPR035892">
    <property type="entry name" value="C2_domain_sf"/>
</dbReference>
<dbReference type="Pfam" id="PF00168">
    <property type="entry name" value="C2"/>
    <property type="match status" value="1"/>
</dbReference>
<sequence>MLVPCSTNSPPAKLYVRVISARGLPVMDKSSVTTDAFVEVHFDNEVYKTDVCGKSLSPVWNSDVFVFETDEQRLFDNPIQFRVMDHDTYSANDAIGRVFYDSSLLVSKIRCSKTDDNSMEFTNWLPIYDSVYGIRGEIQISISLKLLLSSDHGYVRILSASTISALLINDIIGLVSDIATVTDPEYEWIDRIRSPRASNEARQSIIRKSLRELARNIAQKAHSLGSNAVLGYHEFVDIEGVATGLITFRAFGTAVRLSQTDGEVANGESIKHHILSLKVLPHMYSYKCGVFVCARSAQVLTDDSDTATIRKKWWNDLKIELTRQTLSLHCNLIVGYTEQISIYKKMALLSCTGTAISVVLTGAEHIPYCTRFHTACFNDETPTNRSINLCSCCKLPDAVCPDIILSSCSLPASDYLHGTIRPLQIYFKREVNFSESDDQLASTISHSLPFLEHELHNKLMEEIRSGNTKCNAVFDLKSVLVIQEGALFAVITGALCTLKALLKTNGFHILSHSDSVHQSDDLRLAPRVGLLEAARILRAPRFFDKAGLYLQPLHIREQADDFVNGLPQSNYKKVVKCFRKKVVDRERLAKMISEREISLQLGAFDDMKSATWSPSTYSGIKINSSSKFNISAKSAKSSNIPQRYVGILIREVTRTVENIDDLDTFLDGALRDLMSLASSSVETLGATSFSVFKVPSVSLSISRDQASVLLFITADFDYPINL</sequence>
<dbReference type="Proteomes" id="UP000746747">
    <property type="component" value="Unassembled WGS sequence"/>
</dbReference>
<dbReference type="SMART" id="SM00239">
    <property type="entry name" value="C2"/>
    <property type="match status" value="1"/>
</dbReference>
<dbReference type="Pfam" id="PF23025">
    <property type="entry name" value="YbjQ_2"/>
    <property type="match status" value="3"/>
</dbReference>
<keyword evidence="3" id="KW-1185">Reference proteome</keyword>
<dbReference type="PROSITE" id="PS50004">
    <property type="entry name" value="C2"/>
    <property type="match status" value="1"/>
</dbReference>
<dbReference type="InterPro" id="IPR000008">
    <property type="entry name" value="C2_dom"/>
</dbReference>
<dbReference type="GO" id="GO:0005544">
    <property type="term" value="F:calcium-dependent phospholipid binding"/>
    <property type="evidence" value="ECO:0007669"/>
    <property type="project" value="InterPro"/>
</dbReference>
<dbReference type="SUPFAM" id="SSF49562">
    <property type="entry name" value="C2 domain (Calcium/lipid-binding domain, CaLB)"/>
    <property type="match status" value="1"/>
</dbReference>
<evidence type="ECO:0000313" key="3">
    <source>
        <dbReference type="Proteomes" id="UP000746747"/>
    </source>
</evidence>
<dbReference type="Gene3D" id="3.30.110.70">
    <property type="entry name" value="Hypothetical protein apc22750. Chain B"/>
    <property type="match status" value="1"/>
</dbReference>
<dbReference type="SUPFAM" id="SSF117782">
    <property type="entry name" value="YbjQ-like"/>
    <property type="match status" value="1"/>
</dbReference>
<organism evidence="2 3">
    <name type="scientific">Cercopithifilaria johnstoni</name>
    <dbReference type="NCBI Taxonomy" id="2874296"/>
    <lineage>
        <taxon>Eukaryota</taxon>
        <taxon>Metazoa</taxon>
        <taxon>Ecdysozoa</taxon>
        <taxon>Nematoda</taxon>
        <taxon>Chromadorea</taxon>
        <taxon>Rhabditida</taxon>
        <taxon>Spirurina</taxon>
        <taxon>Spiruromorpha</taxon>
        <taxon>Filarioidea</taxon>
        <taxon>Onchocercidae</taxon>
        <taxon>Cercopithifilaria</taxon>
    </lineage>
</organism>
<dbReference type="PANTHER" id="PTHR37412">
    <property type="entry name" value="C2 DOMAIN-CONTAINING PROTEIN 5"/>
    <property type="match status" value="1"/>
</dbReference>
<evidence type="ECO:0000259" key="1">
    <source>
        <dbReference type="PROSITE" id="PS50004"/>
    </source>
</evidence>
<protein>
    <recommendedName>
        <fullName evidence="1">C2 domain-containing protein</fullName>
    </recommendedName>
</protein>
<dbReference type="InterPro" id="IPR038983">
    <property type="entry name" value="C2CD5"/>
</dbReference>
<dbReference type="Gene3D" id="2.60.40.150">
    <property type="entry name" value="C2 domain"/>
    <property type="match status" value="1"/>
</dbReference>
<dbReference type="InterPro" id="IPR035439">
    <property type="entry name" value="UPF0145_dom_sf"/>
</dbReference>
<dbReference type="GO" id="GO:0090314">
    <property type="term" value="P:positive regulation of protein targeting to membrane"/>
    <property type="evidence" value="ECO:0007669"/>
    <property type="project" value="TreeGrafter"/>
</dbReference>
<comment type="caution">
    <text evidence="2">The sequence shown here is derived from an EMBL/GenBank/DDBJ whole genome shotgun (WGS) entry which is preliminary data.</text>
</comment>
<dbReference type="PANTHER" id="PTHR37412:SF2">
    <property type="entry name" value="C2 DOMAIN-CONTAINING PROTEIN 5"/>
    <property type="match status" value="1"/>
</dbReference>
<dbReference type="GO" id="GO:0005509">
    <property type="term" value="F:calcium ion binding"/>
    <property type="evidence" value="ECO:0007669"/>
    <property type="project" value="TreeGrafter"/>
</dbReference>
<dbReference type="GO" id="GO:0005886">
    <property type="term" value="C:plasma membrane"/>
    <property type="evidence" value="ECO:0007669"/>
    <property type="project" value="TreeGrafter"/>
</dbReference>
<name>A0A8J2Q8C6_9BILA</name>
<proteinExistence type="predicted"/>
<reference evidence="2" key="1">
    <citation type="submission" date="2021-09" db="EMBL/GenBank/DDBJ databases">
        <authorList>
            <consortium name="Pathogen Informatics"/>
        </authorList>
    </citation>
    <scope>NUCLEOTIDE SEQUENCE</scope>
</reference>
<gene>
    <name evidence="2" type="ORF">CJOHNSTONI_LOCUS7078</name>
</gene>
<dbReference type="InterPro" id="IPR037785">
    <property type="entry name" value="C2_C2CD5"/>
</dbReference>
<dbReference type="EMBL" id="CAKAEH010001529">
    <property type="protein sequence ID" value="CAG9537237.1"/>
    <property type="molecule type" value="Genomic_DNA"/>
</dbReference>
<dbReference type="OrthoDB" id="419768at2759"/>
<dbReference type="GO" id="GO:0072659">
    <property type="term" value="P:protein localization to plasma membrane"/>
    <property type="evidence" value="ECO:0007669"/>
    <property type="project" value="TreeGrafter"/>
</dbReference>
<accession>A0A8J2Q8C6</accession>
<dbReference type="GO" id="GO:0031340">
    <property type="term" value="P:positive regulation of vesicle fusion"/>
    <property type="evidence" value="ECO:0007669"/>
    <property type="project" value="TreeGrafter"/>
</dbReference>
<feature type="domain" description="C2" evidence="1">
    <location>
        <begin position="1"/>
        <end position="115"/>
    </location>
</feature>